<gene>
    <name evidence="2" type="ORF">HLB44_01845</name>
</gene>
<organism evidence="2 3">
    <name type="scientific">Pseudaquabacterium terrae</name>
    <dbReference type="NCBI Taxonomy" id="2732868"/>
    <lineage>
        <taxon>Bacteria</taxon>
        <taxon>Pseudomonadati</taxon>
        <taxon>Pseudomonadota</taxon>
        <taxon>Betaproteobacteria</taxon>
        <taxon>Burkholderiales</taxon>
        <taxon>Sphaerotilaceae</taxon>
        <taxon>Pseudaquabacterium</taxon>
    </lineage>
</organism>
<name>A0ABX2E9M6_9BURK</name>
<dbReference type="EMBL" id="JABRWJ010000001">
    <property type="protein sequence ID" value="NRF65719.1"/>
    <property type="molecule type" value="Genomic_DNA"/>
</dbReference>
<proteinExistence type="predicted"/>
<protein>
    <submittedName>
        <fullName evidence="2">Uncharacterized protein</fullName>
    </submittedName>
</protein>
<sequence length="70" mass="7502">MLPMPYAPLPGGEVPARSFEPPLPRPPQRPACEAALAFWAHAAADTRIGADFRAICAANGRRLRVVAEHA</sequence>
<comment type="caution">
    <text evidence="2">The sequence shown here is derived from an EMBL/GenBank/DDBJ whole genome shotgun (WGS) entry which is preliminary data.</text>
</comment>
<accession>A0ABX2E9M6</accession>
<reference evidence="2 3" key="1">
    <citation type="submission" date="2020-05" db="EMBL/GenBank/DDBJ databases">
        <title>Aquincola sp. isolate from soil.</title>
        <authorList>
            <person name="Han J."/>
            <person name="Kim D.-U."/>
        </authorList>
    </citation>
    <scope>NUCLEOTIDE SEQUENCE [LARGE SCALE GENOMIC DNA]</scope>
    <source>
        <strain evidence="2 3">S2</strain>
    </source>
</reference>
<evidence type="ECO:0000313" key="2">
    <source>
        <dbReference type="EMBL" id="NRF65719.1"/>
    </source>
</evidence>
<dbReference type="Proteomes" id="UP000737171">
    <property type="component" value="Unassembled WGS sequence"/>
</dbReference>
<evidence type="ECO:0000313" key="3">
    <source>
        <dbReference type="Proteomes" id="UP000737171"/>
    </source>
</evidence>
<feature type="region of interest" description="Disordered" evidence="1">
    <location>
        <begin position="1"/>
        <end position="26"/>
    </location>
</feature>
<evidence type="ECO:0000256" key="1">
    <source>
        <dbReference type="SAM" id="MobiDB-lite"/>
    </source>
</evidence>
<dbReference type="RefSeq" id="WP_173120005.1">
    <property type="nucleotide sequence ID" value="NZ_JABRWJ010000001.1"/>
</dbReference>
<keyword evidence="3" id="KW-1185">Reference proteome</keyword>